<evidence type="ECO:0000256" key="5">
    <source>
        <dbReference type="ARBA" id="ARBA00022827"/>
    </source>
</evidence>
<dbReference type="EMBL" id="CP021659">
    <property type="protein sequence ID" value="AWK13682.1"/>
    <property type="molecule type" value="Genomic_DNA"/>
</dbReference>
<dbReference type="InterPro" id="IPR025700">
    <property type="entry name" value="Lys/Orn_oxygenase"/>
</dbReference>
<name>A0A2U8I3H4_9GAMM</name>
<dbReference type="PANTHER" id="PTHR42802:SF1">
    <property type="entry name" value="L-ORNITHINE N(5)-MONOOXYGENASE"/>
    <property type="match status" value="1"/>
</dbReference>
<comment type="pathway">
    <text evidence="2">Siderophore biosynthesis.</text>
</comment>
<comment type="cofactor">
    <cofactor evidence="1">
        <name>FAD</name>
        <dbReference type="ChEBI" id="CHEBI:57692"/>
    </cofactor>
</comment>
<sequence>MNHPLDFIGIGIGPFNLSIAALSSEVPRFNNKFFERKPNFSWHPGMMVPDCRMQTSFLKDLVSAVSPTNPYSFLNYLVKRKKFYRFLTTEQRTVSREEFADYLNWAANDLSSLEFSQNIQSVDFDDQQRQFVVTSHSSVYRARHICLGIGKQIKLPECVVEQNERCFHASEMAQRNPNLTGKRVTIVGGGQSGADLFLNIFRAEWGQPQQLNWISRRNNYNTLDEAAFANEYFTPEYVEGFNTLNDGAKQRMLTEQKMTSDGITSESLLTIYRAIYHRFEVLGEKPWARLLPSRTLAALHTQGNGYQLVTHHHLDHGKETFDTDIVIFATGYQQDRPAFLEPLASRLFITSDGNYHVAPDFTLGWNGPRDNCLFAVNVGMHSHGIAEPQLSMMAWRSARILNRALGRDQFDLTSTPTVIQWRSQQQDAPTCTEHTMLNIHRVLAYQP</sequence>
<gene>
    <name evidence="8" type="ORF">CCS41_02975</name>
</gene>
<dbReference type="AlphaFoldDB" id="A0A2U8I3H4"/>
<dbReference type="Gene3D" id="3.50.50.60">
    <property type="entry name" value="FAD/NAD(P)-binding domain"/>
    <property type="match status" value="1"/>
</dbReference>
<proteinExistence type="inferred from homology"/>
<evidence type="ECO:0000256" key="4">
    <source>
        <dbReference type="ARBA" id="ARBA00022630"/>
    </source>
</evidence>
<keyword evidence="4" id="KW-0285">Flavoprotein</keyword>
<comment type="similarity">
    <text evidence="3">Belongs to the lysine N(6)-hydroxylase/L-ornithine N(5)-oxygenase family.</text>
</comment>
<evidence type="ECO:0000313" key="9">
    <source>
        <dbReference type="Proteomes" id="UP000261875"/>
    </source>
</evidence>
<evidence type="ECO:0000256" key="1">
    <source>
        <dbReference type="ARBA" id="ARBA00001974"/>
    </source>
</evidence>
<dbReference type="InterPro" id="IPR036188">
    <property type="entry name" value="FAD/NAD-bd_sf"/>
</dbReference>
<dbReference type="OrthoDB" id="7527071at2"/>
<dbReference type="Pfam" id="PF13434">
    <property type="entry name" value="Lys_Orn_oxgnase"/>
    <property type="match status" value="1"/>
</dbReference>
<dbReference type="RefSeq" id="WP_072550927.1">
    <property type="nucleotide sequence ID" value="NZ_CP021659.1"/>
</dbReference>
<evidence type="ECO:0000256" key="7">
    <source>
        <dbReference type="ARBA" id="ARBA00023002"/>
    </source>
</evidence>
<dbReference type="KEGG" id="fsm:CCS41_02975"/>
<evidence type="ECO:0000256" key="6">
    <source>
        <dbReference type="ARBA" id="ARBA00022857"/>
    </source>
</evidence>
<dbReference type="STRING" id="1878942.GCA_900128755_01704"/>
<organism evidence="8 9">
    <name type="scientific">Candidatus Fukatsuia symbiotica</name>
    <dbReference type="NCBI Taxonomy" id="1878942"/>
    <lineage>
        <taxon>Bacteria</taxon>
        <taxon>Pseudomonadati</taxon>
        <taxon>Pseudomonadota</taxon>
        <taxon>Gammaproteobacteria</taxon>
        <taxon>Enterobacterales</taxon>
        <taxon>Yersiniaceae</taxon>
        <taxon>Candidatus Fukatsuia</taxon>
    </lineage>
</organism>
<dbReference type="FunFam" id="3.50.50.60:FF:000135">
    <property type="entry name" value="L-lysine 6-monooxygenase IucD"/>
    <property type="match status" value="1"/>
</dbReference>
<evidence type="ECO:0000256" key="3">
    <source>
        <dbReference type="ARBA" id="ARBA00007588"/>
    </source>
</evidence>
<dbReference type="GO" id="GO:0004497">
    <property type="term" value="F:monooxygenase activity"/>
    <property type="evidence" value="ECO:0007669"/>
    <property type="project" value="UniProtKB-KW"/>
</dbReference>
<keyword evidence="5" id="KW-0274">FAD</keyword>
<keyword evidence="6" id="KW-0521">NADP</keyword>
<dbReference type="SUPFAM" id="SSF51905">
    <property type="entry name" value="FAD/NAD(P)-binding domain"/>
    <property type="match status" value="2"/>
</dbReference>
<keyword evidence="8" id="KW-0503">Monooxygenase</keyword>
<evidence type="ECO:0000256" key="2">
    <source>
        <dbReference type="ARBA" id="ARBA00004924"/>
    </source>
</evidence>
<reference evidence="8 9" key="1">
    <citation type="submission" date="2017-05" db="EMBL/GenBank/DDBJ databases">
        <title>Genome sequence of Candidatus Fukatsuia symbiotica and Candidatus Hamiltonella defensa from Acyrthosiphon pisum strain 5D.</title>
        <authorList>
            <person name="Patel V.A."/>
            <person name="Chevignon G."/>
            <person name="Russell J.A."/>
            <person name="Oliver K.M."/>
        </authorList>
    </citation>
    <scope>NUCLEOTIDE SEQUENCE [LARGE SCALE GENOMIC DNA]</scope>
    <source>
        <strain evidence="8 9">5D</strain>
    </source>
</reference>
<keyword evidence="9" id="KW-1185">Reference proteome</keyword>
<dbReference type="Proteomes" id="UP000261875">
    <property type="component" value="Chromosome"/>
</dbReference>
<dbReference type="PANTHER" id="PTHR42802">
    <property type="entry name" value="MONOOXYGENASE"/>
    <property type="match status" value="1"/>
</dbReference>
<protein>
    <submittedName>
        <fullName evidence="8">Lysine 6-monooxygenase</fullName>
    </submittedName>
</protein>
<keyword evidence="7" id="KW-0560">Oxidoreductase</keyword>
<evidence type="ECO:0000313" key="8">
    <source>
        <dbReference type="EMBL" id="AWK13682.1"/>
    </source>
</evidence>
<accession>A0A2U8I3H4</accession>